<gene>
    <name evidence="2" type="ORF">ACGRH2_21540</name>
</gene>
<keyword evidence="1" id="KW-0732">Signal</keyword>
<protein>
    <recommendedName>
        <fullName evidence="4">DUF2536 family protein</fullName>
    </recommendedName>
</protein>
<evidence type="ECO:0008006" key="4">
    <source>
        <dbReference type="Google" id="ProtNLM"/>
    </source>
</evidence>
<evidence type="ECO:0000256" key="1">
    <source>
        <dbReference type="SAM" id="SignalP"/>
    </source>
</evidence>
<evidence type="ECO:0000313" key="3">
    <source>
        <dbReference type="Proteomes" id="UP001607125"/>
    </source>
</evidence>
<name>A0ABW7IPG8_9VIBR</name>
<proteinExistence type="predicted"/>
<sequence>MLKYVLPLCVLASASVMADDFDPSIIASNGTVEQNQLSMDAAMESLQTETIRVNEFDYVVVDDDSVTTQFDTYLDSIYRQTYITKEEAQQMDLKPGFSFHVYDFDSVQDLEKKIAERINKDKPIYFTVDYYQHPVNQSDRTEYTAKVTLY</sequence>
<evidence type="ECO:0000313" key="2">
    <source>
        <dbReference type="EMBL" id="MFH0262980.1"/>
    </source>
</evidence>
<dbReference type="EMBL" id="JBIHSF010000011">
    <property type="protein sequence ID" value="MFH0262980.1"/>
    <property type="molecule type" value="Genomic_DNA"/>
</dbReference>
<organism evidence="2 3">
    <name type="scientific">Vibrio barjaei</name>
    <dbReference type="NCBI Taxonomy" id="1676683"/>
    <lineage>
        <taxon>Bacteria</taxon>
        <taxon>Pseudomonadati</taxon>
        <taxon>Pseudomonadota</taxon>
        <taxon>Gammaproteobacteria</taxon>
        <taxon>Vibrionales</taxon>
        <taxon>Vibrionaceae</taxon>
        <taxon>Vibrio</taxon>
    </lineage>
</organism>
<accession>A0ABW7IPG8</accession>
<comment type="caution">
    <text evidence="2">The sequence shown here is derived from an EMBL/GenBank/DDBJ whole genome shotgun (WGS) entry which is preliminary data.</text>
</comment>
<feature type="chain" id="PRO_5045341088" description="DUF2536 family protein" evidence="1">
    <location>
        <begin position="19"/>
        <end position="150"/>
    </location>
</feature>
<dbReference type="RefSeq" id="WP_394629978.1">
    <property type="nucleotide sequence ID" value="NZ_JBIHSF010000011.1"/>
</dbReference>
<feature type="signal peptide" evidence="1">
    <location>
        <begin position="1"/>
        <end position="18"/>
    </location>
</feature>
<reference evidence="2 3" key="1">
    <citation type="submission" date="2024-10" db="EMBL/GenBank/DDBJ databases">
        <authorList>
            <person name="Yibar A."/>
            <person name="Saticioglu I.B."/>
            <person name="Duman M."/>
            <person name="Ajmi N."/>
            <person name="Gurler F."/>
            <person name="Ay H."/>
            <person name="Onuk E."/>
            <person name="Guler S."/>
            <person name="Romalde J.L."/>
        </authorList>
    </citation>
    <scope>NUCLEOTIDE SEQUENCE [LARGE SCALE GENOMIC DNA]</scope>
    <source>
        <strain evidence="2 3">1-TCBS-B</strain>
    </source>
</reference>
<dbReference type="Proteomes" id="UP001607125">
    <property type="component" value="Unassembled WGS sequence"/>
</dbReference>
<keyword evidence="3" id="KW-1185">Reference proteome</keyword>